<dbReference type="PROSITE" id="PS50994">
    <property type="entry name" value="INTEGRASE"/>
    <property type="match status" value="1"/>
</dbReference>
<dbReference type="SUPFAM" id="SSF53098">
    <property type="entry name" value="Ribonuclease H-like"/>
    <property type="match status" value="1"/>
</dbReference>
<dbReference type="GO" id="GO:0003676">
    <property type="term" value="F:nucleic acid binding"/>
    <property type="evidence" value="ECO:0007669"/>
    <property type="project" value="InterPro"/>
</dbReference>
<keyword evidence="5" id="KW-1185">Reference proteome</keyword>
<evidence type="ECO:0000256" key="1">
    <source>
        <dbReference type="ARBA" id="ARBA00023172"/>
    </source>
</evidence>
<proteinExistence type="predicted"/>
<dbReference type="Pfam" id="PF00665">
    <property type="entry name" value="rve"/>
    <property type="match status" value="1"/>
</dbReference>
<dbReference type="InterPro" id="IPR025246">
    <property type="entry name" value="IS30-like_HTH"/>
</dbReference>
<dbReference type="GO" id="GO:0006310">
    <property type="term" value="P:DNA recombination"/>
    <property type="evidence" value="ECO:0007669"/>
    <property type="project" value="UniProtKB-KW"/>
</dbReference>
<sequence>MAQIKSNTKKSTYKHLSFKERQLIESWHKNGKSNREIGKRLGRHHQTIANELKRGTTTQIKENRKVRQLYFADTGQAVYIKNRKRCGAKSKLISAFDFINYACKQIIEFNWSPDAIVGFVKSLEDFDKPTVSTKTLYNYIDSGILPIRNHHLKMKLRLSPKKKKSHQHKKELGKSIDLRPASIDSRQSFGHWEIDSVLGAKTKDDNALLTLVERKTRYMVTAILDDHTEESVCYALKQLEKQFGHLFSHVFKSITADNGSEFSSLQDTLNHATDIYFAHPYSSWERGTNERHNGLLRRFVPKGTPIYKYSKQFIQQATDSINFLPRKLLNYRQPVILFLEELEKIKTKT</sequence>
<dbReference type="GO" id="GO:0004803">
    <property type="term" value="F:transposase activity"/>
    <property type="evidence" value="ECO:0007669"/>
    <property type="project" value="TreeGrafter"/>
</dbReference>
<dbReference type="GO" id="GO:0005829">
    <property type="term" value="C:cytosol"/>
    <property type="evidence" value="ECO:0007669"/>
    <property type="project" value="TreeGrafter"/>
</dbReference>
<dbReference type="RefSeq" id="WP_136954183.1">
    <property type="nucleotide sequence ID" value="NZ_CP039712.1"/>
</dbReference>
<dbReference type="Proteomes" id="UP000298615">
    <property type="component" value="Chromosome"/>
</dbReference>
<dbReference type="InterPro" id="IPR053392">
    <property type="entry name" value="Transposase_IS30-like"/>
</dbReference>
<dbReference type="NCBIfam" id="NF033563">
    <property type="entry name" value="transpos_IS30"/>
    <property type="match status" value="1"/>
</dbReference>
<dbReference type="GO" id="GO:0032196">
    <property type="term" value="P:transposition"/>
    <property type="evidence" value="ECO:0007669"/>
    <property type="project" value="TreeGrafter"/>
</dbReference>
<evidence type="ECO:0000313" key="5">
    <source>
        <dbReference type="Proteomes" id="UP000298615"/>
    </source>
</evidence>
<evidence type="ECO:0000313" key="4">
    <source>
        <dbReference type="EMBL" id="QCI87396.1"/>
    </source>
</evidence>
<dbReference type="GO" id="GO:0015074">
    <property type="term" value="P:DNA integration"/>
    <property type="evidence" value="ECO:0007669"/>
    <property type="project" value="InterPro"/>
</dbReference>
<protein>
    <submittedName>
        <fullName evidence="4">IS30 family transposase</fullName>
    </submittedName>
</protein>
<dbReference type="InterPro" id="IPR012337">
    <property type="entry name" value="RNaseH-like_sf"/>
</dbReference>
<feature type="domain" description="Integrase catalytic" evidence="2">
    <location>
        <begin position="176"/>
        <end position="342"/>
    </location>
</feature>
<dbReference type="InterPro" id="IPR051917">
    <property type="entry name" value="Transposase-Integrase"/>
</dbReference>
<dbReference type="PANTHER" id="PTHR10948:SF23">
    <property type="entry name" value="TRANSPOSASE INSI FOR INSERTION SEQUENCE ELEMENT IS30A-RELATED"/>
    <property type="match status" value="1"/>
</dbReference>
<keyword evidence="1" id="KW-0233">DNA recombination</keyword>
<gene>
    <name evidence="3" type="ORF">FA707_04640</name>
    <name evidence="4" type="ORF">FA707_08035</name>
</gene>
<name>A0A4D7D0X2_9ENTE</name>
<reference evidence="4 5" key="1">
    <citation type="submission" date="2019-04" db="EMBL/GenBank/DDBJ databases">
        <title>Vagococcus sp. nov., isolated from faeces of yaks (Bos grunniens).</title>
        <authorList>
            <person name="Ge Y."/>
        </authorList>
    </citation>
    <scope>NUCLEOTIDE SEQUENCE [LARGE SCALE GENOMIC DNA]</scope>
    <source>
        <strain evidence="4 5">MN-17</strain>
    </source>
</reference>
<dbReference type="Gene3D" id="3.30.420.10">
    <property type="entry name" value="Ribonuclease H-like superfamily/Ribonuclease H"/>
    <property type="match status" value="1"/>
</dbReference>
<dbReference type="EMBL" id="CP039712">
    <property type="protein sequence ID" value="QCI87362.1"/>
    <property type="molecule type" value="Genomic_DNA"/>
</dbReference>
<dbReference type="KEGG" id="vao:FA707_08035"/>
<dbReference type="AlphaFoldDB" id="A0A4D7D0X2"/>
<dbReference type="Pfam" id="PF13936">
    <property type="entry name" value="HTH_38"/>
    <property type="match status" value="1"/>
</dbReference>
<dbReference type="EMBL" id="CP039712">
    <property type="protein sequence ID" value="QCI87396.1"/>
    <property type="molecule type" value="Genomic_DNA"/>
</dbReference>
<dbReference type="InterPro" id="IPR036397">
    <property type="entry name" value="RNaseH_sf"/>
</dbReference>
<accession>A0A4D7D0X2</accession>
<evidence type="ECO:0000313" key="3">
    <source>
        <dbReference type="EMBL" id="QCI87362.1"/>
    </source>
</evidence>
<evidence type="ECO:0000259" key="2">
    <source>
        <dbReference type="PROSITE" id="PS50994"/>
    </source>
</evidence>
<organism evidence="4 5">
    <name type="scientific">Vagococcus zengguangii</name>
    <dbReference type="NCBI Taxonomy" id="2571750"/>
    <lineage>
        <taxon>Bacteria</taxon>
        <taxon>Bacillati</taxon>
        <taxon>Bacillota</taxon>
        <taxon>Bacilli</taxon>
        <taxon>Lactobacillales</taxon>
        <taxon>Enterococcaceae</taxon>
        <taxon>Vagococcus</taxon>
    </lineage>
</organism>
<dbReference type="PANTHER" id="PTHR10948">
    <property type="entry name" value="TRANSPOSASE"/>
    <property type="match status" value="1"/>
</dbReference>
<dbReference type="KEGG" id="vao:FA707_04640"/>
<dbReference type="Gene3D" id="1.10.10.60">
    <property type="entry name" value="Homeodomain-like"/>
    <property type="match status" value="1"/>
</dbReference>
<dbReference type="InterPro" id="IPR001584">
    <property type="entry name" value="Integrase_cat-core"/>
</dbReference>